<gene>
    <name evidence="1" type="ORF">GCWU000324_00110</name>
</gene>
<keyword evidence="2" id="KW-1185">Reference proteome</keyword>
<proteinExistence type="predicted"/>
<organism evidence="1 2">
    <name type="scientific">Kingella oralis ATCC 51147</name>
    <dbReference type="NCBI Taxonomy" id="629741"/>
    <lineage>
        <taxon>Bacteria</taxon>
        <taxon>Pseudomonadati</taxon>
        <taxon>Pseudomonadota</taxon>
        <taxon>Betaproteobacteria</taxon>
        <taxon>Neisseriales</taxon>
        <taxon>Neisseriaceae</taxon>
        <taxon>Kingella</taxon>
    </lineage>
</organism>
<sequence length="46" mass="5113">MAICRRQPETGKPILALQLRCATQAATGVLQRFQAALSVGQRHRHE</sequence>
<name>C4GEM3_9NEIS</name>
<evidence type="ECO:0000313" key="1">
    <source>
        <dbReference type="EMBL" id="EEP69633.1"/>
    </source>
</evidence>
<protein>
    <submittedName>
        <fullName evidence="1">Uncharacterized protein</fullName>
    </submittedName>
</protein>
<evidence type="ECO:0000313" key="2">
    <source>
        <dbReference type="Proteomes" id="UP000003009"/>
    </source>
</evidence>
<dbReference type="HOGENOM" id="CLU_3184724_0_0_4"/>
<dbReference type="AlphaFoldDB" id="C4GEM3"/>
<accession>C4GEM3</accession>
<dbReference type="EMBL" id="ACJW02000001">
    <property type="protein sequence ID" value="EEP69633.1"/>
    <property type="molecule type" value="Genomic_DNA"/>
</dbReference>
<dbReference type="STRING" id="629741.GCWU000324_00110"/>
<comment type="caution">
    <text evidence="1">The sequence shown here is derived from an EMBL/GenBank/DDBJ whole genome shotgun (WGS) entry which is preliminary data.</text>
</comment>
<dbReference type="Proteomes" id="UP000003009">
    <property type="component" value="Unassembled WGS sequence"/>
</dbReference>
<reference evidence="1" key="1">
    <citation type="submission" date="2009-04" db="EMBL/GenBank/DDBJ databases">
        <authorList>
            <person name="Weinstock G."/>
            <person name="Sodergren E."/>
            <person name="Clifton S."/>
            <person name="Fulton L."/>
            <person name="Fulton B."/>
            <person name="Courtney L."/>
            <person name="Fronick C."/>
            <person name="Harrison M."/>
            <person name="Strong C."/>
            <person name="Farmer C."/>
            <person name="Delahaunty K."/>
            <person name="Markovic C."/>
            <person name="Hall O."/>
            <person name="Minx P."/>
            <person name="Tomlinson C."/>
            <person name="Mitreva M."/>
            <person name="Nelson J."/>
            <person name="Hou S."/>
            <person name="Wollam A."/>
            <person name="Pepin K.H."/>
            <person name="Johnson M."/>
            <person name="Bhonagiri V."/>
            <person name="Nash W.E."/>
            <person name="Warren W."/>
            <person name="Chinwalla A."/>
            <person name="Mardis E.R."/>
            <person name="Wilson R.K."/>
        </authorList>
    </citation>
    <scope>NUCLEOTIDE SEQUENCE [LARGE SCALE GENOMIC DNA]</scope>
    <source>
        <strain evidence="1">ATCC 51147</strain>
    </source>
</reference>